<dbReference type="SUPFAM" id="SSF53335">
    <property type="entry name" value="S-adenosyl-L-methionine-dependent methyltransferases"/>
    <property type="match status" value="1"/>
</dbReference>
<evidence type="ECO:0000259" key="1">
    <source>
        <dbReference type="Pfam" id="PF13649"/>
    </source>
</evidence>
<dbReference type="GO" id="GO:0032259">
    <property type="term" value="P:methylation"/>
    <property type="evidence" value="ECO:0007669"/>
    <property type="project" value="UniProtKB-KW"/>
</dbReference>
<protein>
    <submittedName>
        <fullName evidence="2">Class I SAM-dependent methyltransferase</fullName>
    </submittedName>
</protein>
<organism evidence="2 3">
    <name type="scientific">Dokdonella ginsengisoli</name>
    <dbReference type="NCBI Taxonomy" id="363846"/>
    <lineage>
        <taxon>Bacteria</taxon>
        <taxon>Pseudomonadati</taxon>
        <taxon>Pseudomonadota</taxon>
        <taxon>Gammaproteobacteria</taxon>
        <taxon>Lysobacterales</taxon>
        <taxon>Rhodanobacteraceae</taxon>
        <taxon>Dokdonella</taxon>
    </lineage>
</organism>
<keyword evidence="2" id="KW-0808">Transferase</keyword>
<dbReference type="RefSeq" id="WP_380020454.1">
    <property type="nucleotide sequence ID" value="NZ_JBHSHD010000007.1"/>
</dbReference>
<evidence type="ECO:0000313" key="2">
    <source>
        <dbReference type="EMBL" id="MFC4820590.1"/>
    </source>
</evidence>
<keyword evidence="3" id="KW-1185">Reference proteome</keyword>
<dbReference type="GO" id="GO:0008168">
    <property type="term" value="F:methyltransferase activity"/>
    <property type="evidence" value="ECO:0007669"/>
    <property type="project" value="UniProtKB-KW"/>
</dbReference>
<comment type="caution">
    <text evidence="2">The sequence shown here is derived from an EMBL/GenBank/DDBJ whole genome shotgun (WGS) entry which is preliminary data.</text>
</comment>
<feature type="domain" description="Methyltransferase" evidence="1">
    <location>
        <begin position="58"/>
        <end position="157"/>
    </location>
</feature>
<proteinExistence type="predicted"/>
<gene>
    <name evidence="2" type="ORF">ACFO6Q_09655</name>
</gene>
<name>A0ABV9QU88_9GAMM</name>
<dbReference type="CDD" id="cd02440">
    <property type="entry name" value="AdoMet_MTases"/>
    <property type="match status" value="1"/>
</dbReference>
<evidence type="ECO:0000313" key="3">
    <source>
        <dbReference type="Proteomes" id="UP001595886"/>
    </source>
</evidence>
<dbReference type="Pfam" id="PF13649">
    <property type="entry name" value="Methyltransf_25"/>
    <property type="match status" value="1"/>
</dbReference>
<dbReference type="EMBL" id="JBHSHD010000007">
    <property type="protein sequence ID" value="MFC4820590.1"/>
    <property type="molecule type" value="Genomic_DNA"/>
</dbReference>
<accession>A0ABV9QU88</accession>
<dbReference type="Gene3D" id="3.40.50.150">
    <property type="entry name" value="Vaccinia Virus protein VP39"/>
    <property type="match status" value="1"/>
</dbReference>
<dbReference type="Proteomes" id="UP001595886">
    <property type="component" value="Unassembled WGS sequence"/>
</dbReference>
<reference evidence="3" key="1">
    <citation type="journal article" date="2019" name="Int. J. Syst. Evol. Microbiol.">
        <title>The Global Catalogue of Microorganisms (GCM) 10K type strain sequencing project: providing services to taxonomists for standard genome sequencing and annotation.</title>
        <authorList>
            <consortium name="The Broad Institute Genomics Platform"/>
            <consortium name="The Broad Institute Genome Sequencing Center for Infectious Disease"/>
            <person name="Wu L."/>
            <person name="Ma J."/>
        </authorList>
    </citation>
    <scope>NUCLEOTIDE SEQUENCE [LARGE SCALE GENOMIC DNA]</scope>
    <source>
        <strain evidence="3">CCUG 30340</strain>
    </source>
</reference>
<keyword evidence="2" id="KW-0489">Methyltransferase</keyword>
<sequence>MSEHSRRPSTRTAAEGPAAWTFFRQWLKNPRAMASLAPSSRQLARRMVAQLPPGARRVIELGAGTGVFTRALLDRGIAPDDLLVVELNTELAEWLSERFDGVRIVNGDARDLVELTRQSGFEIGEGVDAVVSGLGFLAMPRPIQQAILRAIFDVLGPDRPLIQFTYGPSSPLPRDLLAEMDLSVRRASMTWLNMPPATVYVYTRNRSIPVRAVRAKG</sequence>
<dbReference type="InterPro" id="IPR041698">
    <property type="entry name" value="Methyltransf_25"/>
</dbReference>
<dbReference type="InterPro" id="IPR029063">
    <property type="entry name" value="SAM-dependent_MTases_sf"/>
</dbReference>